<keyword evidence="2" id="KW-1185">Reference proteome</keyword>
<dbReference type="EMBL" id="JASZZN010000003">
    <property type="protein sequence ID" value="MDM4014885.1"/>
    <property type="molecule type" value="Genomic_DNA"/>
</dbReference>
<sequence>MNSKLSPLEDKAYRLRSRMGLSESRRAARDRDLFGCVNELLWLGTLSDSQLNRLLALQAQREQQDQAAHQSLLAEIERMRR</sequence>
<protein>
    <submittedName>
        <fullName evidence="1">Uncharacterized protein</fullName>
    </submittedName>
</protein>
<dbReference type="RefSeq" id="WP_289162496.1">
    <property type="nucleotide sequence ID" value="NZ_JASZZN010000003.1"/>
</dbReference>
<accession>A0ABT7PEG6</accession>
<dbReference type="Proteomes" id="UP001239462">
    <property type="component" value="Unassembled WGS sequence"/>
</dbReference>
<evidence type="ECO:0000313" key="1">
    <source>
        <dbReference type="EMBL" id="MDM4014885.1"/>
    </source>
</evidence>
<name>A0ABT7PEG6_9BACT</name>
<reference evidence="1 2" key="1">
    <citation type="submission" date="2023-06" db="EMBL/GenBank/DDBJ databases">
        <title>Roseiconus lacunae JC819 isolated from Gulf of Mannar region, Tamil Nadu.</title>
        <authorList>
            <person name="Pk S."/>
            <person name="Ch S."/>
            <person name="Ch V.R."/>
        </authorList>
    </citation>
    <scope>NUCLEOTIDE SEQUENCE [LARGE SCALE GENOMIC DNA]</scope>
    <source>
        <strain evidence="1 2">JC819</strain>
    </source>
</reference>
<comment type="caution">
    <text evidence="1">The sequence shown here is derived from an EMBL/GenBank/DDBJ whole genome shotgun (WGS) entry which is preliminary data.</text>
</comment>
<organism evidence="1 2">
    <name type="scientific">Roseiconus lacunae</name>
    <dbReference type="NCBI Taxonomy" id="2605694"/>
    <lineage>
        <taxon>Bacteria</taxon>
        <taxon>Pseudomonadati</taxon>
        <taxon>Planctomycetota</taxon>
        <taxon>Planctomycetia</taxon>
        <taxon>Pirellulales</taxon>
        <taxon>Pirellulaceae</taxon>
        <taxon>Roseiconus</taxon>
    </lineage>
</organism>
<gene>
    <name evidence="1" type="ORF">QTN89_05540</name>
</gene>
<proteinExistence type="predicted"/>
<evidence type="ECO:0000313" key="2">
    <source>
        <dbReference type="Proteomes" id="UP001239462"/>
    </source>
</evidence>